<proteinExistence type="predicted"/>
<name>A0AAU7BUW7_9FLAO</name>
<dbReference type="Pfam" id="PF20041">
    <property type="entry name" value="DUF6443"/>
    <property type="match status" value="1"/>
</dbReference>
<evidence type="ECO:0000259" key="2">
    <source>
        <dbReference type="Pfam" id="PF20041"/>
    </source>
</evidence>
<evidence type="ECO:0000256" key="1">
    <source>
        <dbReference type="SAM" id="SignalP"/>
    </source>
</evidence>
<keyword evidence="1" id="KW-0732">Signal</keyword>
<feature type="chain" id="PRO_5043548838" evidence="1">
    <location>
        <begin position="30"/>
        <end position="362"/>
    </location>
</feature>
<organism evidence="3">
    <name type="scientific">Pontimicrobium sp. SW4</name>
    <dbReference type="NCBI Taxonomy" id="3153519"/>
    <lineage>
        <taxon>Bacteria</taxon>
        <taxon>Pseudomonadati</taxon>
        <taxon>Bacteroidota</taxon>
        <taxon>Flavobacteriia</taxon>
        <taxon>Flavobacteriales</taxon>
        <taxon>Flavobacteriaceae</taxon>
        <taxon>Pontimicrobium</taxon>
    </lineage>
</organism>
<dbReference type="RefSeq" id="WP_347924806.1">
    <property type="nucleotide sequence ID" value="NZ_CP157199.1"/>
</dbReference>
<accession>A0AAU7BUW7</accession>
<feature type="signal peptide" evidence="1">
    <location>
        <begin position="1"/>
        <end position="29"/>
    </location>
</feature>
<dbReference type="InterPro" id="IPR045619">
    <property type="entry name" value="DUF6443"/>
</dbReference>
<reference evidence="3" key="1">
    <citation type="submission" date="2024-05" db="EMBL/GenBank/DDBJ databases">
        <title>Pontimicrobium maritimus sp. nov., isolated form sea water.</title>
        <authorList>
            <person name="Muhammad N."/>
            <person name="Vuong T.Q."/>
            <person name="Han H.L."/>
            <person name="Kim S.-G."/>
        </authorList>
    </citation>
    <scope>NUCLEOTIDE SEQUENCE</scope>
    <source>
        <strain evidence="3">SW4</strain>
    </source>
</reference>
<evidence type="ECO:0000313" key="3">
    <source>
        <dbReference type="EMBL" id="XBG61931.1"/>
    </source>
</evidence>
<dbReference type="AlphaFoldDB" id="A0AAU7BUW7"/>
<feature type="domain" description="DUF6443" evidence="2">
    <location>
        <begin position="250"/>
        <end position="346"/>
    </location>
</feature>
<protein>
    <submittedName>
        <fullName evidence="3">DUF6443 domain-containing protein</fullName>
    </submittedName>
</protein>
<sequence length="362" mass="39284">MKHILNKQIKSLILVCILSWMSGTIDLQAQTTIYGPSTANVNDVDYYSVNINDDIFHYTWTVYGGTKSSIQEQSVTVTWTSSGSNSVEYDAEGDWDAYYGSKTVTVSSPPATPPMPTITNNCGNTVLTRTTPPSGETYYWQSSSSGTSIGNSSVSVTRTTGTVYYLRSKKGSVWSSARTITYSITQGTIYYEDADGDTFGDPNVTTISCTGTPAGYVTNSSDSCPENAGPAANNGCPLVNASPDENYIYTIVPQIEVTSISSITNDDNAIRNIQYFDGLGRAKQSIAIQAGNDQKDIVTHIGYDAIGRQKKEFLPYASDNFAGRINPNASTDTQEYYDLAKYESDFPSITQSNINAFSEEGI</sequence>
<dbReference type="EMBL" id="CP157199">
    <property type="protein sequence ID" value="XBG61931.1"/>
    <property type="molecule type" value="Genomic_DNA"/>
</dbReference>
<gene>
    <name evidence="3" type="ORF">ABGB03_03280</name>
</gene>